<protein>
    <submittedName>
        <fullName evidence="1">Uncharacterized protein</fullName>
    </submittedName>
</protein>
<gene>
    <name evidence="1" type="ORF">SAMN05421828_107115</name>
</gene>
<reference evidence="1 2" key="1">
    <citation type="submission" date="2017-01" db="EMBL/GenBank/DDBJ databases">
        <authorList>
            <person name="Varghese N."/>
            <person name="Submissions S."/>
        </authorList>
    </citation>
    <scope>NUCLEOTIDE SEQUENCE [LARGE SCALE GENOMIC DNA]</scope>
    <source>
        <strain evidence="1 2">ATCC 35905</strain>
    </source>
</reference>
<sequence>MSQSTSNTAGLNISFVGYNGSTISAPVMSALESAASFLHTEITNPINLTIGVNILAGAPATILAEGQPSPEFGVSLSRAEQLLSANDPGVSLPATLPQGAYNEIYMSQAEDKALGIPLPQSYALDGVILINPSFVSDFNMGVAVHEITHVMGRISNNAATMPNGQYEFGPLNLFRFTSPGTLEVSGANLGHGSYSSQNPYFSTDNGATHLQTFRSPGGADWLSPTYTPPGTATDMLNYVSSNNNTIFSSADKSIMQAIGFAVAGAASTPTPPPVTPPVTPPASYATIFGSLGTGVSSVLGATATDYQMTMSGGNIVTITGSSNAVLADQAGSDTILATGSGSVFGYNQSGYAGSLDFINIGSTPAVINDLSGSMTMQGGAGGGTVRGGTAGNNSIIGGSGALYAVGGGSNSLVVVNSAQTNYLFAGIGNETLIANPGTGTNLFDCNPGAGGDVMISHGTGTQYFFGSAGTSTLTGSTVAGSSNVFFMGSSIGGGSAVVTNFGQINGTINTVNNAVIQSVTDTSYNGASGALVTLNDGTRITLLGVSSASLSYTIGGTSLT</sequence>
<evidence type="ECO:0000313" key="2">
    <source>
        <dbReference type="Proteomes" id="UP000186308"/>
    </source>
</evidence>
<comment type="caution">
    <text evidence="1">The sequence shown here is derived from an EMBL/GenBank/DDBJ whole genome shotgun (WGS) entry which is preliminary data.</text>
</comment>
<dbReference type="OrthoDB" id="223957at2"/>
<accession>A0A8G2CK17</accession>
<dbReference type="Proteomes" id="UP000186308">
    <property type="component" value="Unassembled WGS sequence"/>
</dbReference>
<organism evidence="1 2">
    <name type="scientific">Acidiphilium rubrum</name>
    <dbReference type="NCBI Taxonomy" id="526"/>
    <lineage>
        <taxon>Bacteria</taxon>
        <taxon>Pseudomonadati</taxon>
        <taxon>Pseudomonadota</taxon>
        <taxon>Alphaproteobacteria</taxon>
        <taxon>Acetobacterales</taxon>
        <taxon>Acidocellaceae</taxon>
        <taxon>Acidiphilium</taxon>
    </lineage>
</organism>
<proteinExistence type="predicted"/>
<dbReference type="RefSeq" id="WP_051657178.1">
    <property type="nucleotide sequence ID" value="NZ_FTNE01000007.1"/>
</dbReference>
<dbReference type="EMBL" id="FTNE01000007">
    <property type="protein sequence ID" value="SIQ65186.1"/>
    <property type="molecule type" value="Genomic_DNA"/>
</dbReference>
<evidence type="ECO:0000313" key="1">
    <source>
        <dbReference type="EMBL" id="SIQ65186.1"/>
    </source>
</evidence>
<keyword evidence="2" id="KW-1185">Reference proteome</keyword>
<name>A0A8G2CK17_ACIRU</name>
<dbReference type="AlphaFoldDB" id="A0A8G2CK17"/>